<dbReference type="InParanoid" id="A0A1D3D6T4"/>
<evidence type="ECO:0000313" key="1">
    <source>
        <dbReference type="EMBL" id="OEH79162.1"/>
    </source>
</evidence>
<gene>
    <name evidence="1" type="ORF">cyc_09157</name>
</gene>
<dbReference type="VEuPathDB" id="ToxoDB:cyc_09157"/>
<organism evidence="1 2">
    <name type="scientific">Cyclospora cayetanensis</name>
    <dbReference type="NCBI Taxonomy" id="88456"/>
    <lineage>
        <taxon>Eukaryota</taxon>
        <taxon>Sar</taxon>
        <taxon>Alveolata</taxon>
        <taxon>Apicomplexa</taxon>
        <taxon>Conoidasida</taxon>
        <taxon>Coccidia</taxon>
        <taxon>Eucoccidiorida</taxon>
        <taxon>Eimeriorina</taxon>
        <taxon>Eimeriidae</taxon>
        <taxon>Cyclospora</taxon>
    </lineage>
</organism>
<comment type="caution">
    <text evidence="1">The sequence shown here is derived from an EMBL/GenBank/DDBJ whole genome shotgun (WGS) entry which is preliminary data.</text>
</comment>
<evidence type="ECO:0000313" key="2">
    <source>
        <dbReference type="Proteomes" id="UP000095192"/>
    </source>
</evidence>
<name>A0A1D3D6T4_9EIME</name>
<protein>
    <submittedName>
        <fullName evidence="1">Uncharacterized protein</fullName>
    </submittedName>
</protein>
<dbReference type="EMBL" id="JROU02000469">
    <property type="protein sequence ID" value="OEH79162.1"/>
    <property type="molecule type" value="Genomic_DNA"/>
</dbReference>
<dbReference type="Proteomes" id="UP000095192">
    <property type="component" value="Unassembled WGS sequence"/>
</dbReference>
<accession>A0A1D3D6T4</accession>
<sequence length="114" mass="12487">MQSLDEYDFSPAPLYFGLINSSPWLATCLSAGSSCLLLLRHPPLANLYNSIVETINAYQDCPVAVSQLLELPSLVLRCSNGGLHDEAVDALMLADEVQPRRFQLAFSSLPSFEV</sequence>
<dbReference type="AlphaFoldDB" id="A0A1D3D6T4"/>
<reference evidence="1 2" key="1">
    <citation type="journal article" date="2016" name="BMC Genomics">
        <title>Comparative genomics reveals Cyclospora cayetanensis possesses coccidia-like metabolism and invasion components but unique surface antigens.</title>
        <authorList>
            <person name="Liu S."/>
            <person name="Wang L."/>
            <person name="Zheng H."/>
            <person name="Xu Z."/>
            <person name="Roellig D.M."/>
            <person name="Li N."/>
            <person name="Frace M.A."/>
            <person name="Tang K."/>
            <person name="Arrowood M.J."/>
            <person name="Moss D.M."/>
            <person name="Zhang L."/>
            <person name="Feng Y."/>
            <person name="Xiao L."/>
        </authorList>
    </citation>
    <scope>NUCLEOTIDE SEQUENCE [LARGE SCALE GENOMIC DNA]</scope>
    <source>
        <strain evidence="1 2">CHN_HEN01</strain>
    </source>
</reference>
<proteinExistence type="predicted"/>
<keyword evidence="2" id="KW-1185">Reference proteome</keyword>